<evidence type="ECO:0000259" key="2">
    <source>
        <dbReference type="Pfam" id="PF01738"/>
    </source>
</evidence>
<evidence type="ECO:0000313" key="4">
    <source>
        <dbReference type="Proteomes" id="UP000228535"/>
    </source>
</evidence>
<evidence type="ECO:0000256" key="1">
    <source>
        <dbReference type="ARBA" id="ARBA00022801"/>
    </source>
</evidence>
<protein>
    <submittedName>
        <fullName evidence="3">Dienelactone hydrolase family protein</fullName>
    </submittedName>
</protein>
<keyword evidence="4" id="KW-1185">Reference proteome</keyword>
<dbReference type="Proteomes" id="UP000228535">
    <property type="component" value="Unassembled WGS sequence"/>
</dbReference>
<dbReference type="PANTHER" id="PTHR22946:SF9">
    <property type="entry name" value="POLYKETIDE TRANSFERASE AF380"/>
    <property type="match status" value="1"/>
</dbReference>
<dbReference type="InterPro" id="IPR050261">
    <property type="entry name" value="FrsA_esterase"/>
</dbReference>
<reference evidence="3 4" key="1">
    <citation type="submission" date="2017-11" db="EMBL/GenBank/DDBJ databases">
        <title>Genomic Encyclopedia of Archaeal and Bacterial Type Strains, Phase II (KMG-II): From Individual Species to Whole Genera.</title>
        <authorList>
            <person name="Goeker M."/>
        </authorList>
    </citation>
    <scope>NUCLEOTIDE SEQUENCE [LARGE SCALE GENOMIC DNA]</scope>
    <source>
        <strain evidence="3 4">DSM 11115</strain>
    </source>
</reference>
<keyword evidence="1 3" id="KW-0378">Hydrolase</keyword>
<dbReference type="EMBL" id="PGFA01000001">
    <property type="protein sequence ID" value="PJJ59270.1"/>
    <property type="molecule type" value="Genomic_DNA"/>
</dbReference>
<dbReference type="SUPFAM" id="SSF53474">
    <property type="entry name" value="alpha/beta-Hydrolases"/>
    <property type="match status" value="1"/>
</dbReference>
<organism evidence="3 4">
    <name type="scientific">Hymenobacter chitinivorans DSM 11115</name>
    <dbReference type="NCBI Taxonomy" id="1121954"/>
    <lineage>
        <taxon>Bacteria</taxon>
        <taxon>Pseudomonadati</taxon>
        <taxon>Bacteroidota</taxon>
        <taxon>Cytophagia</taxon>
        <taxon>Cytophagales</taxon>
        <taxon>Hymenobacteraceae</taxon>
        <taxon>Hymenobacter</taxon>
    </lineage>
</organism>
<accession>A0A2M9BMZ4</accession>
<dbReference type="Pfam" id="PF01738">
    <property type="entry name" value="DLH"/>
    <property type="match status" value="1"/>
</dbReference>
<gene>
    <name evidence="3" type="ORF">CLV45_0686</name>
</gene>
<dbReference type="GO" id="GO:0052689">
    <property type="term" value="F:carboxylic ester hydrolase activity"/>
    <property type="evidence" value="ECO:0007669"/>
    <property type="project" value="UniProtKB-ARBA"/>
</dbReference>
<dbReference type="PANTHER" id="PTHR22946">
    <property type="entry name" value="DIENELACTONE HYDROLASE DOMAIN-CONTAINING PROTEIN-RELATED"/>
    <property type="match status" value="1"/>
</dbReference>
<dbReference type="InterPro" id="IPR029058">
    <property type="entry name" value="AB_hydrolase_fold"/>
</dbReference>
<dbReference type="RefSeq" id="WP_100334995.1">
    <property type="nucleotide sequence ID" value="NZ_PGFA01000001.1"/>
</dbReference>
<sequence length="324" mass="34999">MKNVLLLRLRPGASHHEAQRPRGAFVLKSCARAAWWLGLLLPTTTPGWAQVQTTPVLVTTASLPAPVPDTLTYANGSLRLKGLLWRPPGPGPFPAIVLNHGSELTGNGPAGTVPVLLAHGYAVFLPCRRGQYLSQGQGRYISTLLDSAEKAGPADEYSRLLIRLHETEQLSDQLAGLAALKKQPGIDPKRLAVMGVSFGGIQAVLAATQAVGLRAAVDFAGGAMVWDRSPLIAAWLKQKVAQARVPIFLAQAANDFSTGPTRELAAELQRLGKPYEEKIYPAVGTTHMDGHRFVRSPDVWSTDVFAFLDRYLQPAKKARRARKA</sequence>
<dbReference type="InterPro" id="IPR002925">
    <property type="entry name" value="Dienelactn_hydro"/>
</dbReference>
<name>A0A2M9BMZ4_9BACT</name>
<dbReference type="Gene3D" id="3.40.50.1820">
    <property type="entry name" value="alpha/beta hydrolase"/>
    <property type="match status" value="1"/>
</dbReference>
<evidence type="ECO:0000313" key="3">
    <source>
        <dbReference type="EMBL" id="PJJ59270.1"/>
    </source>
</evidence>
<feature type="domain" description="Dienelactone hydrolase" evidence="2">
    <location>
        <begin position="81"/>
        <end position="284"/>
    </location>
</feature>
<proteinExistence type="predicted"/>
<comment type="caution">
    <text evidence="3">The sequence shown here is derived from an EMBL/GenBank/DDBJ whole genome shotgun (WGS) entry which is preliminary data.</text>
</comment>
<dbReference type="AlphaFoldDB" id="A0A2M9BMZ4"/>